<protein>
    <submittedName>
        <fullName evidence="2">Uncharacterized protein</fullName>
    </submittedName>
</protein>
<name>A0A382U6N2_9ZZZZ</name>
<sequence>MNTLTQLLLYTAISLLSIRGLDTLIKNLSRKMSRYQLEAYNTVGIVKWFQHQQLRIYRIVPISILLFISGSLLCLSTVIGFGQQNSNVGIALLIASILNLFIEL</sequence>
<feature type="transmembrane region" description="Helical" evidence="1">
    <location>
        <begin position="85"/>
        <end position="102"/>
    </location>
</feature>
<keyword evidence="1" id="KW-0472">Membrane</keyword>
<reference evidence="2" key="1">
    <citation type="submission" date="2018-05" db="EMBL/GenBank/DDBJ databases">
        <authorList>
            <person name="Lanie J.A."/>
            <person name="Ng W.-L."/>
            <person name="Kazmierczak K.M."/>
            <person name="Andrzejewski T.M."/>
            <person name="Davidsen T.M."/>
            <person name="Wayne K.J."/>
            <person name="Tettelin H."/>
            <person name="Glass J.I."/>
            <person name="Rusch D."/>
            <person name="Podicherti R."/>
            <person name="Tsui H.-C.T."/>
            <person name="Winkler M.E."/>
        </authorList>
    </citation>
    <scope>NUCLEOTIDE SEQUENCE</scope>
</reference>
<keyword evidence="1" id="KW-0812">Transmembrane</keyword>
<accession>A0A382U6N2</accession>
<proteinExistence type="predicted"/>
<dbReference type="EMBL" id="UINC01141747">
    <property type="protein sequence ID" value="SVD29672.1"/>
    <property type="molecule type" value="Genomic_DNA"/>
</dbReference>
<evidence type="ECO:0000313" key="2">
    <source>
        <dbReference type="EMBL" id="SVD29672.1"/>
    </source>
</evidence>
<dbReference type="AlphaFoldDB" id="A0A382U6N2"/>
<feature type="transmembrane region" description="Helical" evidence="1">
    <location>
        <begin position="56"/>
        <end position="79"/>
    </location>
</feature>
<keyword evidence="1" id="KW-1133">Transmembrane helix</keyword>
<evidence type="ECO:0000256" key="1">
    <source>
        <dbReference type="SAM" id="Phobius"/>
    </source>
</evidence>
<organism evidence="2">
    <name type="scientific">marine metagenome</name>
    <dbReference type="NCBI Taxonomy" id="408172"/>
    <lineage>
        <taxon>unclassified sequences</taxon>
        <taxon>metagenomes</taxon>
        <taxon>ecological metagenomes</taxon>
    </lineage>
</organism>
<gene>
    <name evidence="2" type="ORF">METZ01_LOCUS382526</name>
</gene>